<dbReference type="AlphaFoldDB" id="A0A6A4MYG7"/>
<comment type="caution">
    <text evidence="1">The sequence shown here is derived from an EMBL/GenBank/DDBJ whole genome shotgun (WGS) entry which is preliminary data.</text>
</comment>
<dbReference type="InterPro" id="IPR053232">
    <property type="entry name" value="DnaJ_C/III_chloroplastic"/>
</dbReference>
<dbReference type="Proteomes" id="UP000447434">
    <property type="component" value="Chromosome 23"/>
</dbReference>
<name>A0A6A4MYG7_LUPAL</name>
<organism evidence="1 2">
    <name type="scientific">Lupinus albus</name>
    <name type="common">White lupine</name>
    <name type="synonym">Lupinus termis</name>
    <dbReference type="NCBI Taxonomy" id="3870"/>
    <lineage>
        <taxon>Eukaryota</taxon>
        <taxon>Viridiplantae</taxon>
        <taxon>Streptophyta</taxon>
        <taxon>Embryophyta</taxon>
        <taxon>Tracheophyta</taxon>
        <taxon>Spermatophyta</taxon>
        <taxon>Magnoliopsida</taxon>
        <taxon>eudicotyledons</taxon>
        <taxon>Gunneridae</taxon>
        <taxon>Pentapetalae</taxon>
        <taxon>rosids</taxon>
        <taxon>fabids</taxon>
        <taxon>Fabales</taxon>
        <taxon>Fabaceae</taxon>
        <taxon>Papilionoideae</taxon>
        <taxon>50 kb inversion clade</taxon>
        <taxon>genistoids sensu lato</taxon>
        <taxon>core genistoids</taxon>
        <taxon>Genisteae</taxon>
        <taxon>Lupinus</taxon>
    </lineage>
</organism>
<evidence type="ECO:0000313" key="2">
    <source>
        <dbReference type="Proteomes" id="UP000447434"/>
    </source>
</evidence>
<reference evidence="2" key="1">
    <citation type="journal article" date="2020" name="Nat. Commun.">
        <title>Genome sequence of the cluster root forming white lupin.</title>
        <authorList>
            <person name="Hufnagel B."/>
            <person name="Marques A."/>
            <person name="Soriano A."/>
            <person name="Marques L."/>
            <person name="Divol F."/>
            <person name="Doumas P."/>
            <person name="Sallet E."/>
            <person name="Mancinotti D."/>
            <person name="Carrere S."/>
            <person name="Marande W."/>
            <person name="Arribat S."/>
            <person name="Keller J."/>
            <person name="Huneau C."/>
            <person name="Blein T."/>
            <person name="Aime D."/>
            <person name="Laguerre M."/>
            <person name="Taylor J."/>
            <person name="Schubert V."/>
            <person name="Nelson M."/>
            <person name="Geu-Flores F."/>
            <person name="Crespi M."/>
            <person name="Gallardo-Guerrero K."/>
            <person name="Delaux P.-M."/>
            <person name="Salse J."/>
            <person name="Berges H."/>
            <person name="Guyot R."/>
            <person name="Gouzy J."/>
            <person name="Peret B."/>
        </authorList>
    </citation>
    <scope>NUCLEOTIDE SEQUENCE [LARGE SCALE GENOMIC DNA]</scope>
    <source>
        <strain evidence="2">cv. Amiga</strain>
    </source>
</reference>
<protein>
    <submittedName>
        <fullName evidence="1">Putative DnaJ domain-containing protein</fullName>
    </submittedName>
</protein>
<dbReference type="Gene3D" id="1.10.287.110">
    <property type="entry name" value="DnaJ domain"/>
    <property type="match status" value="1"/>
</dbReference>
<dbReference type="InterPro" id="IPR001623">
    <property type="entry name" value="DnaJ_domain"/>
</dbReference>
<dbReference type="Pfam" id="PF00226">
    <property type="entry name" value="DnaJ"/>
    <property type="match status" value="1"/>
</dbReference>
<dbReference type="PROSITE" id="PS50076">
    <property type="entry name" value="DNAJ_2"/>
    <property type="match status" value="1"/>
</dbReference>
<dbReference type="GO" id="GO:0009507">
    <property type="term" value="C:chloroplast"/>
    <property type="evidence" value="ECO:0007669"/>
    <property type="project" value="TreeGrafter"/>
</dbReference>
<dbReference type="SUPFAM" id="SSF46565">
    <property type="entry name" value="Chaperone J-domain"/>
    <property type="match status" value="1"/>
</dbReference>
<evidence type="ECO:0000313" key="1">
    <source>
        <dbReference type="EMBL" id="KAE9587856.1"/>
    </source>
</evidence>
<dbReference type="InterPro" id="IPR036869">
    <property type="entry name" value="J_dom_sf"/>
</dbReference>
<dbReference type="PANTHER" id="PTHR45090:SF4">
    <property type="entry name" value="J DOMAIN-CONTAINING PROTEIN"/>
    <property type="match status" value="1"/>
</dbReference>
<keyword evidence="2" id="KW-1185">Reference proteome</keyword>
<sequence length="165" mass="19407">MHSYNLLLLLHHHHPGLFYFRSKSKPIPISVNLSTRNGGSGSWCENEMMSLYSVLGVEETVSFKEMKQAYKKMAMKYHPDVSPVDMVEENTKRFIKLKEAYETLSDPKTRAIYDTHFALALNFPSSSHYHNHQVSEQKKEWKKRWQSQLSELKRRSECTDNNNIR</sequence>
<accession>A0A6A4MYG7</accession>
<dbReference type="EMBL" id="WOCE01000023">
    <property type="protein sequence ID" value="KAE9587856.1"/>
    <property type="molecule type" value="Genomic_DNA"/>
</dbReference>
<dbReference type="PROSITE" id="PS00636">
    <property type="entry name" value="DNAJ_1"/>
    <property type="match status" value="1"/>
</dbReference>
<gene>
    <name evidence="1" type="ORF">Lalb_Chr23g0278381</name>
</gene>
<dbReference type="CDD" id="cd06257">
    <property type="entry name" value="DnaJ"/>
    <property type="match status" value="1"/>
</dbReference>
<dbReference type="SMART" id="SM00271">
    <property type="entry name" value="DnaJ"/>
    <property type="match status" value="1"/>
</dbReference>
<dbReference type="OrthoDB" id="1410384at2759"/>
<dbReference type="PANTHER" id="PTHR45090">
    <property type="entry name" value="CHAPERONE PROTEIN DNAJ 20 CHLOROPLASTIC"/>
    <property type="match status" value="1"/>
</dbReference>
<dbReference type="PRINTS" id="PR00625">
    <property type="entry name" value="JDOMAIN"/>
</dbReference>
<dbReference type="InterPro" id="IPR018253">
    <property type="entry name" value="DnaJ_domain_CS"/>
</dbReference>
<proteinExistence type="predicted"/>